<organism evidence="1 2">
    <name type="scientific">Cutibacterium modestum</name>
    <dbReference type="NCBI Taxonomy" id="2559073"/>
    <lineage>
        <taxon>Bacteria</taxon>
        <taxon>Bacillati</taxon>
        <taxon>Actinomycetota</taxon>
        <taxon>Actinomycetes</taxon>
        <taxon>Propionibacteriales</taxon>
        <taxon>Propionibacteriaceae</taxon>
        <taxon>Cutibacterium</taxon>
    </lineage>
</organism>
<sequence length="59" mass="5788">MSIFDMKGAALDATLAEPCSGLKSLLPLAVGDGDVVGEADAVAGTAKASFSASRAAVDF</sequence>
<reference evidence="1" key="1">
    <citation type="submission" date="2021-06" db="EMBL/GenBank/DDBJ databases">
        <title>Genome sequence of Cutibacterium modestum strain KB17-24694.</title>
        <authorList>
            <person name="Dekio I."/>
            <person name="Asahina A."/>
            <person name="Nishida M."/>
        </authorList>
    </citation>
    <scope>NUCLEOTIDE SEQUENCE</scope>
    <source>
        <strain evidence="1">KB17-24694</strain>
    </source>
</reference>
<name>A0AAD1NUG9_9ACTN</name>
<gene>
    <name evidence="1" type="ORF">KB1_00250</name>
</gene>
<dbReference type="Proteomes" id="UP000825072">
    <property type="component" value="Chromosome 1"/>
</dbReference>
<proteinExistence type="predicted"/>
<accession>A0AAD1NUG9</accession>
<evidence type="ECO:0000313" key="2">
    <source>
        <dbReference type="Proteomes" id="UP000825072"/>
    </source>
</evidence>
<dbReference type="AlphaFoldDB" id="A0AAD1NUG9"/>
<evidence type="ECO:0000313" key="1">
    <source>
        <dbReference type="EMBL" id="BCY24035.1"/>
    </source>
</evidence>
<protein>
    <submittedName>
        <fullName evidence="1">Uncharacterized protein</fullName>
    </submittedName>
</protein>
<dbReference type="EMBL" id="AP024747">
    <property type="protein sequence ID" value="BCY24035.1"/>
    <property type="molecule type" value="Genomic_DNA"/>
</dbReference>